<keyword evidence="2" id="KW-0732">Signal</keyword>
<feature type="signal peptide" evidence="2">
    <location>
        <begin position="1"/>
        <end position="18"/>
    </location>
</feature>
<evidence type="ECO:0000313" key="4">
    <source>
        <dbReference type="Proteomes" id="UP000719766"/>
    </source>
</evidence>
<proteinExistence type="predicted"/>
<dbReference type="Gene3D" id="3.40.720.10">
    <property type="entry name" value="Alkaline Phosphatase, subunit A"/>
    <property type="match status" value="1"/>
</dbReference>
<dbReference type="InterPro" id="IPR007312">
    <property type="entry name" value="Phosphoesterase"/>
</dbReference>
<dbReference type="AlphaFoldDB" id="A0A9P7J9Q0"/>
<sequence length="428" mass="45978">MIAPSIFALAVLARTASAAIASTFTTPAPAPTSESSFYVGAANTTITNSPIVPGLVFDRFIQIWLENTDFASAASDPVFRALAEQGITLSGYYGVTHPSEPNYLAAVGGDFFGLAADALEYIPTNISTIADLLDQKNISWATYQENMPTDGYEGYNYTNSDNYTYYVRKHNPLVIYESVANISTRSARIRNFNDFAVDVGNNSLSQWIFITPNLRDDAHDTSVGYAASWLTYWLLPLLNDTNFNTESTLILLTFDENETYTIGNNVFSLLLGGIIPQAQKNTTDATFYTHYSTLTTVQNNWDLGNLGRQDTNKTVSNVFDIVASHTSYKNNNLTASSTLPQLNITGTIPGPLNPDYYVPYLAPTNGTGGGSGPTFFASNVNMSLNASDAPAPINITAATTTSSAAGLTNNAGSMITAIAVVAVAAMLF</sequence>
<dbReference type="InterPro" id="IPR017850">
    <property type="entry name" value="Alkaline_phosphatase_core_sf"/>
</dbReference>
<keyword evidence="4" id="KW-1185">Reference proteome</keyword>
<accession>A0A9P7J9Q0</accession>
<dbReference type="RefSeq" id="XP_041167655.1">
    <property type="nucleotide sequence ID" value="XM_041309858.1"/>
</dbReference>
<keyword evidence="1" id="KW-0378">Hydrolase</keyword>
<protein>
    <submittedName>
        <fullName evidence="3">Phosphoesterase family-domain-containing protein</fullName>
    </submittedName>
</protein>
<evidence type="ECO:0000256" key="1">
    <source>
        <dbReference type="ARBA" id="ARBA00022801"/>
    </source>
</evidence>
<gene>
    <name evidence="3" type="ORF">HD556DRAFT_19352</name>
</gene>
<dbReference type="Proteomes" id="UP000719766">
    <property type="component" value="Unassembled WGS sequence"/>
</dbReference>
<dbReference type="EMBL" id="JABBWE010000001">
    <property type="protein sequence ID" value="KAG1809990.1"/>
    <property type="molecule type" value="Genomic_DNA"/>
</dbReference>
<dbReference type="GeneID" id="64603622"/>
<dbReference type="Pfam" id="PF04185">
    <property type="entry name" value="Phosphoesterase"/>
    <property type="match status" value="1"/>
</dbReference>
<dbReference type="PANTHER" id="PTHR31956">
    <property type="entry name" value="NON-SPECIFIC PHOSPHOLIPASE C4-RELATED"/>
    <property type="match status" value="1"/>
</dbReference>
<dbReference type="OrthoDB" id="5135119at2759"/>
<dbReference type="GO" id="GO:0009395">
    <property type="term" value="P:phospholipid catabolic process"/>
    <property type="evidence" value="ECO:0007669"/>
    <property type="project" value="TreeGrafter"/>
</dbReference>
<organism evidence="3 4">
    <name type="scientific">Suillus plorans</name>
    <dbReference type="NCBI Taxonomy" id="116603"/>
    <lineage>
        <taxon>Eukaryota</taxon>
        <taxon>Fungi</taxon>
        <taxon>Dikarya</taxon>
        <taxon>Basidiomycota</taxon>
        <taxon>Agaricomycotina</taxon>
        <taxon>Agaricomycetes</taxon>
        <taxon>Agaricomycetidae</taxon>
        <taxon>Boletales</taxon>
        <taxon>Suillineae</taxon>
        <taxon>Suillaceae</taxon>
        <taxon>Suillus</taxon>
    </lineage>
</organism>
<reference evidence="3" key="1">
    <citation type="journal article" date="2020" name="New Phytol.">
        <title>Comparative genomics reveals dynamic genome evolution in host specialist ectomycorrhizal fungi.</title>
        <authorList>
            <person name="Lofgren L.A."/>
            <person name="Nguyen N.H."/>
            <person name="Vilgalys R."/>
            <person name="Ruytinx J."/>
            <person name="Liao H.L."/>
            <person name="Branco S."/>
            <person name="Kuo A."/>
            <person name="LaButti K."/>
            <person name="Lipzen A."/>
            <person name="Andreopoulos W."/>
            <person name="Pangilinan J."/>
            <person name="Riley R."/>
            <person name="Hundley H."/>
            <person name="Na H."/>
            <person name="Barry K."/>
            <person name="Grigoriev I.V."/>
            <person name="Stajich J.E."/>
            <person name="Kennedy P.G."/>
        </authorList>
    </citation>
    <scope>NUCLEOTIDE SEQUENCE</scope>
    <source>
        <strain evidence="3">S12</strain>
    </source>
</reference>
<evidence type="ECO:0000313" key="3">
    <source>
        <dbReference type="EMBL" id="KAG1809990.1"/>
    </source>
</evidence>
<evidence type="ECO:0000256" key="2">
    <source>
        <dbReference type="SAM" id="SignalP"/>
    </source>
</evidence>
<feature type="chain" id="PRO_5040429802" evidence="2">
    <location>
        <begin position="19"/>
        <end position="428"/>
    </location>
</feature>
<dbReference type="PANTHER" id="PTHR31956:SF8">
    <property type="entry name" value="ACID PHOSPHATASE PHOA (AFU_ORTHOLOGUE AFUA_1G03570)"/>
    <property type="match status" value="1"/>
</dbReference>
<comment type="caution">
    <text evidence="3">The sequence shown here is derived from an EMBL/GenBank/DDBJ whole genome shotgun (WGS) entry which is preliminary data.</text>
</comment>
<dbReference type="GO" id="GO:0016788">
    <property type="term" value="F:hydrolase activity, acting on ester bonds"/>
    <property type="evidence" value="ECO:0007669"/>
    <property type="project" value="InterPro"/>
</dbReference>
<name>A0A9P7J9Q0_9AGAM</name>